<feature type="region of interest" description="Disordered" evidence="15">
    <location>
        <begin position="1511"/>
        <end position="1543"/>
    </location>
</feature>
<keyword evidence="5 17" id="KW-0732">Signal</keyword>
<keyword evidence="7 13" id="KW-0106">Calcium</keyword>
<evidence type="ECO:0000256" key="17">
    <source>
        <dbReference type="SAM" id="SignalP"/>
    </source>
</evidence>
<feature type="transmembrane region" description="Helical" evidence="16">
    <location>
        <begin position="803"/>
        <end position="836"/>
    </location>
</feature>
<dbReference type="InterPro" id="IPR020894">
    <property type="entry name" value="Cadherin_CS"/>
</dbReference>
<feature type="domain" description="Cadherin" evidence="18">
    <location>
        <begin position="257"/>
        <end position="373"/>
    </location>
</feature>
<dbReference type="SUPFAM" id="SSF49313">
    <property type="entry name" value="Cadherin-like"/>
    <property type="match status" value="6"/>
</dbReference>
<evidence type="ECO:0000256" key="7">
    <source>
        <dbReference type="ARBA" id="ARBA00022837"/>
    </source>
</evidence>
<dbReference type="GO" id="GO:0007156">
    <property type="term" value="P:homophilic cell adhesion via plasma membrane adhesion molecules"/>
    <property type="evidence" value="ECO:0007669"/>
    <property type="project" value="InterPro"/>
</dbReference>
<feature type="compositionally biased region" description="Low complexity" evidence="15">
    <location>
        <begin position="1453"/>
        <end position="1468"/>
    </location>
</feature>
<dbReference type="FunFam" id="2.60.40.60:FF:000098">
    <property type="entry name" value="cadherin-23 isoform X1"/>
    <property type="match status" value="1"/>
</dbReference>
<feature type="region of interest" description="Disordered" evidence="15">
    <location>
        <begin position="1222"/>
        <end position="1254"/>
    </location>
</feature>
<evidence type="ECO:0000256" key="14">
    <source>
        <dbReference type="SAM" id="Coils"/>
    </source>
</evidence>
<evidence type="ECO:0000256" key="6">
    <source>
        <dbReference type="ARBA" id="ARBA00022737"/>
    </source>
</evidence>
<dbReference type="PROSITE" id="PS00232">
    <property type="entry name" value="CADHERIN_1"/>
    <property type="match status" value="1"/>
</dbReference>
<protein>
    <recommendedName>
        <fullName evidence="18">Cadherin domain-containing protein</fullName>
    </recommendedName>
</protein>
<evidence type="ECO:0000256" key="2">
    <source>
        <dbReference type="ARBA" id="ARBA00022475"/>
    </source>
</evidence>
<dbReference type="CDD" id="cd11304">
    <property type="entry name" value="Cadherin_repeat"/>
    <property type="match status" value="5"/>
</dbReference>
<evidence type="ECO:0000256" key="9">
    <source>
        <dbReference type="ARBA" id="ARBA00022989"/>
    </source>
</evidence>
<dbReference type="FunFam" id="2.60.40.60:FF:000259">
    <property type="entry name" value="cadherin-86C isoform X3"/>
    <property type="match status" value="1"/>
</dbReference>
<dbReference type="FunFam" id="2.60.40.60:FF:000295">
    <property type="entry name" value="Cadherin 86C, isoform E"/>
    <property type="match status" value="1"/>
</dbReference>
<comment type="subcellular location">
    <subcellularLocation>
        <location evidence="1">Cell membrane</location>
        <topology evidence="1">Single-pass type I membrane protein</topology>
    </subcellularLocation>
</comment>
<dbReference type="FunFam" id="2.60.40.60:FF:000246">
    <property type="entry name" value="Cadherin 86C, isoform E"/>
    <property type="match status" value="1"/>
</dbReference>
<dbReference type="EMBL" id="OU895879">
    <property type="protein sequence ID" value="CAG9806607.1"/>
    <property type="molecule type" value="Genomic_DNA"/>
</dbReference>
<proteinExistence type="predicted"/>
<evidence type="ECO:0000256" key="8">
    <source>
        <dbReference type="ARBA" id="ARBA00022889"/>
    </source>
</evidence>
<keyword evidence="20" id="KW-1185">Reference proteome</keyword>
<feature type="domain" description="Cadherin" evidence="18">
    <location>
        <begin position="599"/>
        <end position="715"/>
    </location>
</feature>
<evidence type="ECO:0000256" key="1">
    <source>
        <dbReference type="ARBA" id="ARBA00004251"/>
    </source>
</evidence>
<feature type="signal peptide" evidence="17">
    <location>
        <begin position="1"/>
        <end position="27"/>
    </location>
</feature>
<dbReference type="Proteomes" id="UP001153620">
    <property type="component" value="Chromosome 3"/>
</dbReference>
<evidence type="ECO:0000256" key="4">
    <source>
        <dbReference type="ARBA" id="ARBA00022723"/>
    </source>
</evidence>
<dbReference type="PANTHER" id="PTHR24026:SF96">
    <property type="entry name" value="CADHERIN-86C"/>
    <property type="match status" value="1"/>
</dbReference>
<dbReference type="OrthoDB" id="8188793at2759"/>
<dbReference type="GO" id="GO:0005886">
    <property type="term" value="C:plasma membrane"/>
    <property type="evidence" value="ECO:0007669"/>
    <property type="project" value="UniProtKB-SubCell"/>
</dbReference>
<keyword evidence="4" id="KW-0479">Metal-binding</keyword>
<sequence>MAEVKNYSTVIALWLVCLFSIIKYAATADPVFDPSTTMRLVLVPADAAVGSVIFRLRASDEEFDYPLTFELVGDSSSSTVQIDSLPCTKYNSVCQANVVLRRRLEPGRYYDFQVSVKDTKGGMAQQSCSITATNFTTPTDLIFPKRTSIIMVSEDAKRGTELDYIVSRKNPLFPRPVYLELWGSPLFAIRQKIVSPEMTEGTIFLLGPLDFEKQSMYHLQLLAIDAYAEPGQDSRNIAGIDIVVIVEDVQDVAPVFTMAPPVTRLPSGLIPGDKILQVHAEDGDKGVPREIRYGLVSEGNPFTSFFDINDTTGEIRLVRPLDEISAITHIGDPVLLTVVAEEVKVARNEPPAMATTVQLALFLPERSNSPPYFENDHYVTRIDENSPAGTTLVFPEPYITRVSDDDAGKNGVFSLTLLNNNGTFEIFPNVAERKANFIIRVRDNNMLNFEEYTSLTFQILAQELGPATNLSAIVNVTVFIVDVNDNPPNFEQAEYRVELPENMTAGTRVVQVHADDVDTGMGGRIRYTQILGYLNTSLNLDASSGIITVSTNNHGFDREKMPEYHLYVEARDDDGIGNRAEVPLIIQLIDVNDETPQFEKPLYEFILTSDLRNFTIPAFIKANDNDAEEPNNVVRYELIHGNYENKFLLNEATGQLTLRDALTQKKQKSSENLDVIVLTARAFDLGVPVRYSTTTIRVYPPESRTRAIAFLVPGYSHDREKLEETLSDLTGGKVMIQDIKRYPQSGSGIIKAGDEKSIVTARVVYDSESVVDVAEIQKRLVQNDDRGISIHENANVYQAENRVYFWLLIILSLLLALGILTLLLCCICSWCPLYAASRKRFRVNSEDDVNLVHREQPIGKQTKSVQVAEWMGRREAWSAERSTDSKTKPTRWEFSKRGGYAHQKLNGIDNPAANIDDENANNNKINIKDEQRETINMINETETTTKETSQKKSIKLDKNHIYNEDIEDDQDYTSIKHVNVKDNNTLNTQAIIDEDSIRRHEMERGSDIEYERRMSFKRQTAQEEANISGRDQLFIKEGNAEILRLITRGGQQGSTENLYINVPQRGCNQQPQYVLVENSGKEILMRRFIEEQANGKQIIREHYQVIPNATFIQTLPNEVQEPVQIEKRDNQQQQSQKDINLVESDMQHAVSNQSLVIQQELENSLKQQNALLRQILLEKEKLEEKYKEHENALETQSLPCHSLTAAAQTQTDCEIAVQTDPWTEMNGSKSSLTRRRTRSENDDSASEDDFEYVRYSPPNSPSGIYWIKRRRPRKKNGQKCSKDQDQRFGTRKVVTVESVKRKIRTPIQEETEDGKVRRTPIEHRETRASNLRRQKIANDRHRMLQEKLLHDFHDSQDEGEIIPNIRTKSQKNIKYYIEDSDGSENEVILHKNYYSADSLDNDYELEDQINDDNKRRMTESVPPTPAIRHTRHSHEKECKTKPYKSFKIESEPAQSKAAIQKQQIQQQQEPPKRLSMERQKTFSKTTHDMPDTKGVPRYMEWYAKGKECGKETKVPPVKAKRKNLSKSNEKLDLRPEPLPRNTPSKEAARLLKEDLDMARKVESRIQLPSEALNHPLLQHSEHRFEHDYQPNVPQPPVKLPHYLYPNTPPTLNGDGPKVSIKYKPNSSPIKENEVSKTTTTIKIPIEQNGGSNPNITTTTTTTTTMMNATLQQTQQNQHEDDHDSGIAMNSLLHGKRNKMADKKSVFTIAYDDVQIKRIQMSESDEPPLS</sequence>
<dbReference type="InterPro" id="IPR015919">
    <property type="entry name" value="Cadherin-like_sf"/>
</dbReference>
<evidence type="ECO:0000256" key="10">
    <source>
        <dbReference type="ARBA" id="ARBA00023136"/>
    </source>
</evidence>
<evidence type="ECO:0000256" key="3">
    <source>
        <dbReference type="ARBA" id="ARBA00022692"/>
    </source>
</evidence>
<evidence type="ECO:0000256" key="5">
    <source>
        <dbReference type="ARBA" id="ARBA00022729"/>
    </source>
</evidence>
<feature type="domain" description="Cadherin" evidence="18">
    <location>
        <begin position="374"/>
        <end position="490"/>
    </location>
</feature>
<evidence type="ECO:0000313" key="19">
    <source>
        <dbReference type="EMBL" id="CAG9806607.1"/>
    </source>
</evidence>
<dbReference type="GO" id="GO:0005509">
    <property type="term" value="F:calcium ion binding"/>
    <property type="evidence" value="ECO:0007669"/>
    <property type="project" value="UniProtKB-UniRule"/>
</dbReference>
<evidence type="ECO:0000256" key="15">
    <source>
        <dbReference type="SAM" id="MobiDB-lite"/>
    </source>
</evidence>
<dbReference type="PROSITE" id="PS50268">
    <property type="entry name" value="CADHERIN_2"/>
    <property type="match status" value="5"/>
</dbReference>
<comment type="function">
    <text evidence="12">Cadherins are calcium-dependent cell adhesion proteins. They preferentially interact with themselves in a homophilic manner in connecting cells.</text>
</comment>
<name>A0A9N9RWP3_9DIPT</name>
<feature type="domain" description="Cadherin" evidence="18">
    <location>
        <begin position="491"/>
        <end position="598"/>
    </location>
</feature>
<feature type="coiled-coil region" evidence="14">
    <location>
        <begin position="1158"/>
        <end position="1192"/>
    </location>
</feature>
<evidence type="ECO:0000256" key="11">
    <source>
        <dbReference type="ARBA" id="ARBA00023180"/>
    </source>
</evidence>
<dbReference type="Gene3D" id="2.60.40.60">
    <property type="entry name" value="Cadherins"/>
    <property type="match status" value="6"/>
</dbReference>
<gene>
    <name evidence="19" type="ORF">CHIRRI_LOCUS9462</name>
</gene>
<feature type="compositionally biased region" description="Basic and acidic residues" evidence="15">
    <location>
        <begin position="1434"/>
        <end position="1450"/>
    </location>
</feature>
<accession>A0A9N9RWP3</accession>
<evidence type="ECO:0000256" key="16">
    <source>
        <dbReference type="SAM" id="Phobius"/>
    </source>
</evidence>
<keyword evidence="3 16" id="KW-0812">Transmembrane</keyword>
<dbReference type="FunFam" id="2.60.40.60:FF:000289">
    <property type="entry name" value="cadherin-86C isoform X2"/>
    <property type="match status" value="1"/>
</dbReference>
<keyword evidence="11" id="KW-0325">Glycoprotein</keyword>
<feature type="compositionally biased region" description="Basic and acidic residues" evidence="15">
    <location>
        <begin position="1527"/>
        <end position="1537"/>
    </location>
</feature>
<feature type="domain" description="Cadherin" evidence="18">
    <location>
        <begin position="142"/>
        <end position="256"/>
    </location>
</feature>
<keyword evidence="14" id="KW-0175">Coiled coil</keyword>
<dbReference type="SMART" id="SM00112">
    <property type="entry name" value="CA"/>
    <property type="match status" value="5"/>
</dbReference>
<evidence type="ECO:0000259" key="18">
    <source>
        <dbReference type="PROSITE" id="PS50268"/>
    </source>
</evidence>
<organism evidence="19 20">
    <name type="scientific">Chironomus riparius</name>
    <dbReference type="NCBI Taxonomy" id="315576"/>
    <lineage>
        <taxon>Eukaryota</taxon>
        <taxon>Metazoa</taxon>
        <taxon>Ecdysozoa</taxon>
        <taxon>Arthropoda</taxon>
        <taxon>Hexapoda</taxon>
        <taxon>Insecta</taxon>
        <taxon>Pterygota</taxon>
        <taxon>Neoptera</taxon>
        <taxon>Endopterygota</taxon>
        <taxon>Diptera</taxon>
        <taxon>Nematocera</taxon>
        <taxon>Chironomoidea</taxon>
        <taxon>Chironomidae</taxon>
        <taxon>Chironominae</taxon>
        <taxon>Chironomus</taxon>
    </lineage>
</organism>
<evidence type="ECO:0000256" key="12">
    <source>
        <dbReference type="ARBA" id="ARBA00059331"/>
    </source>
</evidence>
<feature type="region of interest" description="Disordered" evidence="15">
    <location>
        <begin position="1411"/>
        <end position="1475"/>
    </location>
</feature>
<keyword evidence="9 16" id="KW-1133">Transmembrane helix</keyword>
<keyword evidence="10 16" id="KW-0472">Membrane</keyword>
<keyword evidence="8" id="KW-0130">Cell adhesion</keyword>
<dbReference type="Pfam" id="PF00028">
    <property type="entry name" value="Cadherin"/>
    <property type="match status" value="2"/>
</dbReference>
<reference evidence="19" key="2">
    <citation type="submission" date="2022-10" db="EMBL/GenBank/DDBJ databases">
        <authorList>
            <consortium name="ENA_rothamsted_submissions"/>
            <consortium name="culmorum"/>
            <person name="King R."/>
        </authorList>
    </citation>
    <scope>NUCLEOTIDE SEQUENCE</scope>
</reference>
<dbReference type="InterPro" id="IPR002126">
    <property type="entry name" value="Cadherin-like_dom"/>
</dbReference>
<dbReference type="PRINTS" id="PR00205">
    <property type="entry name" value="CADHERIN"/>
</dbReference>
<feature type="chain" id="PRO_5040506632" description="Cadherin domain-containing protein" evidence="17">
    <location>
        <begin position="28"/>
        <end position="1729"/>
    </location>
</feature>
<evidence type="ECO:0000256" key="13">
    <source>
        <dbReference type="PROSITE-ProRule" id="PRU00043"/>
    </source>
</evidence>
<reference evidence="19" key="1">
    <citation type="submission" date="2022-01" db="EMBL/GenBank/DDBJ databases">
        <authorList>
            <person name="King R."/>
        </authorList>
    </citation>
    <scope>NUCLEOTIDE SEQUENCE</scope>
</reference>
<evidence type="ECO:0000313" key="20">
    <source>
        <dbReference type="Proteomes" id="UP001153620"/>
    </source>
</evidence>
<keyword evidence="2" id="KW-1003">Cell membrane</keyword>
<dbReference type="PANTHER" id="PTHR24026">
    <property type="entry name" value="FAT ATYPICAL CADHERIN-RELATED"/>
    <property type="match status" value="1"/>
</dbReference>
<keyword evidence="6" id="KW-0677">Repeat</keyword>